<feature type="transmembrane region" description="Helical" evidence="1">
    <location>
        <begin position="144"/>
        <end position="163"/>
    </location>
</feature>
<accession>A0A0D5NH14</accession>
<evidence type="ECO:0000313" key="3">
    <source>
        <dbReference type="Proteomes" id="UP000032633"/>
    </source>
</evidence>
<protein>
    <submittedName>
        <fullName evidence="2">Uncharacterized protein</fullName>
    </submittedName>
</protein>
<dbReference type="Proteomes" id="UP000032633">
    <property type="component" value="Chromosome"/>
</dbReference>
<keyword evidence="1" id="KW-0472">Membrane</keyword>
<dbReference type="PATRIC" id="fig|1126833.4.peg.1619"/>
<feature type="transmembrane region" description="Helical" evidence="1">
    <location>
        <begin position="80"/>
        <end position="98"/>
    </location>
</feature>
<dbReference type="HOGENOM" id="CLU_1376970_0_0_9"/>
<gene>
    <name evidence="2" type="ORF">VN24_07375</name>
</gene>
<feature type="transmembrane region" description="Helical" evidence="1">
    <location>
        <begin position="104"/>
        <end position="124"/>
    </location>
</feature>
<feature type="transmembrane region" description="Helical" evidence="1">
    <location>
        <begin position="169"/>
        <end position="192"/>
    </location>
</feature>
<reference evidence="2 3" key="1">
    <citation type="journal article" date="2015" name="J. Biotechnol.">
        <title>Complete genome sequence of Paenibacillus beijingensis 7188(T) (=DSM 24997(T)), a novel rhizobacterium from jujube garden soil.</title>
        <authorList>
            <person name="Kwak Y."/>
            <person name="Shin J.H."/>
        </authorList>
    </citation>
    <scope>NUCLEOTIDE SEQUENCE [LARGE SCALE GENOMIC DNA]</scope>
    <source>
        <strain evidence="2 3">DSM 24997</strain>
    </source>
</reference>
<name>A0A0D5NH14_9BACL</name>
<evidence type="ECO:0000313" key="2">
    <source>
        <dbReference type="EMBL" id="AJY74430.1"/>
    </source>
</evidence>
<evidence type="ECO:0000256" key="1">
    <source>
        <dbReference type="SAM" id="Phobius"/>
    </source>
</evidence>
<dbReference type="EMBL" id="CP011058">
    <property type="protein sequence ID" value="AJY74430.1"/>
    <property type="molecule type" value="Genomic_DNA"/>
</dbReference>
<dbReference type="AlphaFoldDB" id="A0A0D5NH14"/>
<dbReference type="KEGG" id="pbj:VN24_07375"/>
<organism evidence="2 3">
    <name type="scientific">Paenibacillus beijingensis</name>
    <dbReference type="NCBI Taxonomy" id="1126833"/>
    <lineage>
        <taxon>Bacteria</taxon>
        <taxon>Bacillati</taxon>
        <taxon>Bacillota</taxon>
        <taxon>Bacilli</taxon>
        <taxon>Bacillales</taxon>
        <taxon>Paenibacillaceae</taxon>
        <taxon>Paenibacillus</taxon>
    </lineage>
</organism>
<keyword evidence="1" id="KW-1133">Transmembrane helix</keyword>
<sequence>MKPKKRLFLAVHHMSNPGQPSILFVSYFFCFALFGSAAYALYTSVGHTPAKIGMELLPGILLGTGTYMPNHTLNRSAWSMIKPGFLICIAALICMFVWESSDFTVLTFAALCAGLGFAAVSHGISQEKAHFLSTECSLYNVKVLCPKLLGAIIGIAFVALFALGQWGGFLAVLIIQLFALLFLYAIAGGVLIKGASSS</sequence>
<feature type="transmembrane region" description="Helical" evidence="1">
    <location>
        <begin position="21"/>
        <end position="42"/>
    </location>
</feature>
<dbReference type="OrthoDB" id="9820674at2"/>
<reference evidence="3" key="2">
    <citation type="submission" date="2015-03" db="EMBL/GenBank/DDBJ databases">
        <title>Genome sequence of Paenibacillus beijingensis strain DSM 24997T.</title>
        <authorList>
            <person name="Kwak Y."/>
            <person name="Shin J.-H."/>
        </authorList>
    </citation>
    <scope>NUCLEOTIDE SEQUENCE [LARGE SCALE GENOMIC DNA]</scope>
    <source>
        <strain evidence="3">DSM 24997</strain>
    </source>
</reference>
<dbReference type="RefSeq" id="WP_045669865.1">
    <property type="nucleotide sequence ID" value="NZ_CP011058.1"/>
</dbReference>
<keyword evidence="3" id="KW-1185">Reference proteome</keyword>
<keyword evidence="1" id="KW-0812">Transmembrane</keyword>
<proteinExistence type="predicted"/>